<dbReference type="EMBL" id="QUQM01000008">
    <property type="protein sequence ID" value="KAA8642022.1"/>
    <property type="molecule type" value="Genomic_DNA"/>
</dbReference>
<dbReference type="PANTHER" id="PTHR48105">
    <property type="entry name" value="THIOREDOXIN REDUCTASE 1-RELATED-RELATED"/>
    <property type="match status" value="1"/>
</dbReference>
<dbReference type="InterPro" id="IPR036188">
    <property type="entry name" value="FAD/NAD-bd_sf"/>
</dbReference>
<proteinExistence type="inferred from homology"/>
<reference evidence="5 6" key="1">
    <citation type="submission" date="2019-08" db="EMBL/GenBank/DDBJ databases">
        <title>The genome sequence of a newly discovered highly antifungal drug resistant Aspergillus species, Aspergillus tanneri NIH 1004.</title>
        <authorList>
            <person name="Mounaud S."/>
            <person name="Singh I."/>
            <person name="Joardar V."/>
            <person name="Pakala S."/>
            <person name="Pakala S."/>
            <person name="Venepally P."/>
            <person name="Chung J.K."/>
            <person name="Losada L."/>
            <person name="Nierman W.C."/>
        </authorList>
    </citation>
    <scope>NUCLEOTIDE SEQUENCE [LARGE SCALE GENOMIC DNA]</scope>
    <source>
        <strain evidence="5 6">NIH1004</strain>
    </source>
</reference>
<dbReference type="InterPro" id="IPR050097">
    <property type="entry name" value="Ferredoxin-NADP_redctase_2"/>
</dbReference>
<sequence>MSEYTPVDVLIIGAGPAGLSAALSLAGRLHTAIVFDNCTYRNANALHMHLLPTWDRRSPTRFRSQAKTEIVTNYSTVRIVEVEVKKAEKINDSLFQLTDGKTIWQGKKLILATGLEDVFPHVRGYAYVWRKGIFHCRCQRYGDRNTSSAGVLAITPQANVRMAIHQAETAAEFCSTVTIYTNGAGALATELSTKLPHRPDSSFKVDNRLIANLSLDYGAWPQSSQVRLVGGTTFNHTFLMHSPTTRIKGPFVAQLGIALATETITGSVDIAVSQPFLQTNVRGVFAAGDCMMPLKSVVGAMSSGASAAYGASTQLRAENNGRTPPF</sequence>
<dbReference type="Proteomes" id="UP000324241">
    <property type="component" value="Unassembled WGS sequence"/>
</dbReference>
<evidence type="ECO:0000256" key="1">
    <source>
        <dbReference type="ARBA" id="ARBA00009333"/>
    </source>
</evidence>
<dbReference type="RefSeq" id="XP_033421384.1">
    <property type="nucleotide sequence ID" value="XM_033575529.1"/>
</dbReference>
<comment type="similarity">
    <text evidence="1">Belongs to the class-II pyridine nucleotide-disulfide oxidoreductase family.</text>
</comment>
<evidence type="ECO:0000256" key="3">
    <source>
        <dbReference type="ARBA" id="ARBA00023002"/>
    </source>
</evidence>
<keyword evidence="2" id="KW-0285">Flavoprotein</keyword>
<name>A0A5M9M4T6_9EURO</name>
<dbReference type="AlphaFoldDB" id="A0A5M9M4T6"/>
<dbReference type="OrthoDB" id="10260355at2759"/>
<dbReference type="GO" id="GO:0097237">
    <property type="term" value="P:cellular response to toxic substance"/>
    <property type="evidence" value="ECO:0007669"/>
    <property type="project" value="UniProtKB-ARBA"/>
</dbReference>
<dbReference type="Pfam" id="PF07992">
    <property type="entry name" value="Pyr_redox_2"/>
    <property type="match status" value="1"/>
</dbReference>
<evidence type="ECO:0000313" key="5">
    <source>
        <dbReference type="EMBL" id="KAA8642022.1"/>
    </source>
</evidence>
<dbReference type="SUPFAM" id="SSF51905">
    <property type="entry name" value="FAD/NAD(P)-binding domain"/>
    <property type="match status" value="1"/>
</dbReference>
<organism evidence="5 6">
    <name type="scientific">Aspergillus tanneri</name>
    <dbReference type="NCBI Taxonomy" id="1220188"/>
    <lineage>
        <taxon>Eukaryota</taxon>
        <taxon>Fungi</taxon>
        <taxon>Dikarya</taxon>
        <taxon>Ascomycota</taxon>
        <taxon>Pezizomycotina</taxon>
        <taxon>Eurotiomycetes</taxon>
        <taxon>Eurotiomycetidae</taxon>
        <taxon>Eurotiales</taxon>
        <taxon>Aspergillaceae</taxon>
        <taxon>Aspergillus</taxon>
        <taxon>Aspergillus subgen. Circumdati</taxon>
    </lineage>
</organism>
<protein>
    <recommendedName>
        <fullName evidence="4">FAD/NAD(P)-binding domain-containing protein</fullName>
    </recommendedName>
</protein>
<gene>
    <name evidence="5" type="ORF">ATNIH1004_010962</name>
</gene>
<dbReference type="Gene3D" id="3.50.50.60">
    <property type="entry name" value="FAD/NAD(P)-binding domain"/>
    <property type="match status" value="2"/>
</dbReference>
<keyword evidence="3" id="KW-0560">Oxidoreductase</keyword>
<dbReference type="PRINTS" id="PR00469">
    <property type="entry name" value="PNDRDTASEII"/>
</dbReference>
<dbReference type="InterPro" id="IPR023753">
    <property type="entry name" value="FAD/NAD-binding_dom"/>
</dbReference>
<comment type="caution">
    <text evidence="5">The sequence shown here is derived from an EMBL/GenBank/DDBJ whole genome shotgun (WGS) entry which is preliminary data.</text>
</comment>
<dbReference type="GO" id="GO:0016491">
    <property type="term" value="F:oxidoreductase activity"/>
    <property type="evidence" value="ECO:0007669"/>
    <property type="project" value="UniProtKB-KW"/>
</dbReference>
<evidence type="ECO:0000256" key="2">
    <source>
        <dbReference type="ARBA" id="ARBA00022630"/>
    </source>
</evidence>
<feature type="domain" description="FAD/NAD(P)-binding" evidence="4">
    <location>
        <begin position="8"/>
        <end position="133"/>
    </location>
</feature>
<evidence type="ECO:0000259" key="4">
    <source>
        <dbReference type="Pfam" id="PF07992"/>
    </source>
</evidence>
<accession>A0A5M9M4T6</accession>
<evidence type="ECO:0000313" key="6">
    <source>
        <dbReference type="Proteomes" id="UP000324241"/>
    </source>
</evidence>
<dbReference type="PRINTS" id="PR00368">
    <property type="entry name" value="FADPNR"/>
</dbReference>
<dbReference type="VEuPathDB" id="FungiDB:EYZ11_006450"/>
<dbReference type="GeneID" id="54333663"/>